<dbReference type="Pfam" id="PF12019">
    <property type="entry name" value="GspH"/>
    <property type="match status" value="1"/>
</dbReference>
<keyword evidence="7" id="KW-1133">Transmembrane helix</keyword>
<evidence type="ECO:0000256" key="4">
    <source>
        <dbReference type="ARBA" id="ARBA00022481"/>
    </source>
</evidence>
<feature type="domain" description="General secretion pathway GspH" evidence="11">
    <location>
        <begin position="43"/>
        <end position="164"/>
    </location>
</feature>
<evidence type="ECO:0000256" key="2">
    <source>
        <dbReference type="ARBA" id="ARBA00021549"/>
    </source>
</evidence>
<dbReference type="EMBL" id="CP011367">
    <property type="protein sequence ID" value="AKJ94114.1"/>
    <property type="molecule type" value="Genomic_DNA"/>
</dbReference>
<dbReference type="GO" id="GO:0005886">
    <property type="term" value="C:plasma membrane"/>
    <property type="evidence" value="ECO:0007669"/>
    <property type="project" value="UniProtKB-SubCell"/>
</dbReference>
<reference evidence="12 13" key="1">
    <citation type="submission" date="2015-04" db="EMBL/GenBank/DDBJ databases">
        <title>Complete Sequence for the Genome of the Thioalkalivibrio versutus D301.</title>
        <authorList>
            <person name="Mu T."/>
            <person name="Zhou J."/>
            <person name="Xu X."/>
        </authorList>
    </citation>
    <scope>NUCLEOTIDE SEQUENCE [LARGE SCALE GENOMIC DNA]</scope>
    <source>
        <strain evidence="12 13">D301</strain>
    </source>
</reference>
<keyword evidence="4" id="KW-0488">Methylation</keyword>
<accession>A0A0G3G169</accession>
<dbReference type="AlphaFoldDB" id="A0A0G3G169"/>
<keyword evidence="13" id="KW-1185">Reference proteome</keyword>
<evidence type="ECO:0000256" key="8">
    <source>
        <dbReference type="ARBA" id="ARBA00023136"/>
    </source>
</evidence>
<protein>
    <recommendedName>
        <fullName evidence="2">Type II secretion system protein H</fullName>
    </recommendedName>
    <alternativeName>
        <fullName evidence="10">General secretion pathway protein H</fullName>
    </alternativeName>
</protein>
<evidence type="ECO:0000313" key="13">
    <source>
        <dbReference type="Proteomes" id="UP000064201"/>
    </source>
</evidence>
<evidence type="ECO:0000256" key="1">
    <source>
        <dbReference type="ARBA" id="ARBA00004377"/>
    </source>
</evidence>
<dbReference type="InterPro" id="IPR022346">
    <property type="entry name" value="T2SS_GspH"/>
</dbReference>
<dbReference type="RefSeq" id="WP_047250617.1">
    <property type="nucleotide sequence ID" value="NZ_CP011367.1"/>
</dbReference>
<name>A0A0G3G169_9GAMM</name>
<dbReference type="OrthoDB" id="2313614at2"/>
<dbReference type="PROSITE" id="PS00409">
    <property type="entry name" value="PROKAR_NTER_METHYL"/>
    <property type="match status" value="1"/>
</dbReference>
<dbReference type="GO" id="GO:0015628">
    <property type="term" value="P:protein secretion by the type II secretion system"/>
    <property type="evidence" value="ECO:0007669"/>
    <property type="project" value="InterPro"/>
</dbReference>
<dbReference type="KEGG" id="tvr:TVD_01445"/>
<gene>
    <name evidence="12" type="ORF">TVD_01445</name>
</gene>
<dbReference type="Pfam" id="PF07963">
    <property type="entry name" value="N_methyl"/>
    <property type="match status" value="1"/>
</dbReference>
<keyword evidence="5" id="KW-0997">Cell inner membrane</keyword>
<dbReference type="InterPro" id="IPR045584">
    <property type="entry name" value="Pilin-like"/>
</dbReference>
<keyword evidence="3" id="KW-1003">Cell membrane</keyword>
<evidence type="ECO:0000259" key="11">
    <source>
        <dbReference type="Pfam" id="PF12019"/>
    </source>
</evidence>
<dbReference type="SUPFAM" id="SSF54523">
    <property type="entry name" value="Pili subunits"/>
    <property type="match status" value="1"/>
</dbReference>
<evidence type="ECO:0000256" key="9">
    <source>
        <dbReference type="ARBA" id="ARBA00025772"/>
    </source>
</evidence>
<organism evidence="12 13">
    <name type="scientific">Thioalkalivibrio versutus</name>
    <dbReference type="NCBI Taxonomy" id="106634"/>
    <lineage>
        <taxon>Bacteria</taxon>
        <taxon>Pseudomonadati</taxon>
        <taxon>Pseudomonadota</taxon>
        <taxon>Gammaproteobacteria</taxon>
        <taxon>Chromatiales</taxon>
        <taxon>Ectothiorhodospiraceae</taxon>
        <taxon>Thioalkalivibrio</taxon>
    </lineage>
</organism>
<dbReference type="STRING" id="106634.TVD_01445"/>
<proteinExistence type="inferred from homology"/>
<comment type="subcellular location">
    <subcellularLocation>
        <location evidence="1">Cell inner membrane</location>
        <topology evidence="1">Single-pass membrane protein</topology>
    </subcellularLocation>
</comment>
<evidence type="ECO:0000313" key="12">
    <source>
        <dbReference type="EMBL" id="AKJ94114.1"/>
    </source>
</evidence>
<evidence type="ECO:0000256" key="10">
    <source>
        <dbReference type="ARBA" id="ARBA00030775"/>
    </source>
</evidence>
<evidence type="ECO:0000256" key="7">
    <source>
        <dbReference type="ARBA" id="ARBA00022989"/>
    </source>
</evidence>
<evidence type="ECO:0000256" key="6">
    <source>
        <dbReference type="ARBA" id="ARBA00022692"/>
    </source>
</evidence>
<dbReference type="PATRIC" id="fig|106634.4.peg.295"/>
<dbReference type="InterPro" id="IPR012902">
    <property type="entry name" value="N_methyl_site"/>
</dbReference>
<evidence type="ECO:0000256" key="5">
    <source>
        <dbReference type="ARBA" id="ARBA00022519"/>
    </source>
</evidence>
<dbReference type="Gene3D" id="3.55.40.10">
    <property type="entry name" value="minor pseudopilin epsh domain"/>
    <property type="match status" value="1"/>
</dbReference>
<sequence length="174" mass="18372">MPHTRGFTLVELLVTLLVASILLGIGAPAFGHLIEQTRLTTTTNQFLTTLHMTRSEAIRRGALVTLCTSTDGATCTGTSWDAGWILFANPSRANQPSGPDSILRIGSAWTNPSIAVTGNQPVSQRVSYNALGQTERLSGALLMGTITICATGDEGRAVVISSTGRPRVETTDCT</sequence>
<comment type="similarity">
    <text evidence="9">Belongs to the GSP H family.</text>
</comment>
<keyword evidence="8" id="KW-0472">Membrane</keyword>
<dbReference type="GO" id="GO:0015627">
    <property type="term" value="C:type II protein secretion system complex"/>
    <property type="evidence" value="ECO:0007669"/>
    <property type="project" value="InterPro"/>
</dbReference>
<evidence type="ECO:0000256" key="3">
    <source>
        <dbReference type="ARBA" id="ARBA00022475"/>
    </source>
</evidence>
<dbReference type="NCBIfam" id="TIGR02532">
    <property type="entry name" value="IV_pilin_GFxxxE"/>
    <property type="match status" value="1"/>
</dbReference>
<dbReference type="Proteomes" id="UP000064201">
    <property type="component" value="Chromosome"/>
</dbReference>
<keyword evidence="6" id="KW-0812">Transmembrane</keyword>